<dbReference type="SMART" id="SM00913">
    <property type="entry name" value="IBN_N"/>
    <property type="match status" value="1"/>
</dbReference>
<dbReference type="GO" id="GO:0006611">
    <property type="term" value="P:protein export from nucleus"/>
    <property type="evidence" value="ECO:0007669"/>
    <property type="project" value="TreeGrafter"/>
</dbReference>
<keyword evidence="6" id="KW-0653">Protein transport</keyword>
<dbReference type="Proteomes" id="UP001153620">
    <property type="component" value="Chromosome 3"/>
</dbReference>
<evidence type="ECO:0000256" key="7">
    <source>
        <dbReference type="ARBA" id="ARBA00023242"/>
    </source>
</evidence>
<dbReference type="Pfam" id="PF25795">
    <property type="entry name" value="TPR_XPO7"/>
    <property type="match status" value="1"/>
</dbReference>
<dbReference type="PROSITE" id="PS50166">
    <property type="entry name" value="IMPORTIN_B_NT"/>
    <property type="match status" value="1"/>
</dbReference>
<dbReference type="AlphaFoldDB" id="A0A9N9S456"/>
<reference evidence="9" key="2">
    <citation type="submission" date="2022-10" db="EMBL/GenBank/DDBJ databases">
        <authorList>
            <consortium name="ENA_rothamsted_submissions"/>
            <consortium name="culmorum"/>
            <person name="King R."/>
        </authorList>
    </citation>
    <scope>NUCLEOTIDE SEQUENCE</scope>
</reference>
<evidence type="ECO:0000256" key="3">
    <source>
        <dbReference type="ARBA" id="ARBA00009466"/>
    </source>
</evidence>
<keyword evidence="4" id="KW-0813">Transport</keyword>
<evidence type="ECO:0000256" key="2">
    <source>
        <dbReference type="ARBA" id="ARBA00004496"/>
    </source>
</evidence>
<dbReference type="InterPro" id="IPR001494">
    <property type="entry name" value="Importin-beta_N"/>
</dbReference>
<evidence type="ECO:0000259" key="8">
    <source>
        <dbReference type="PROSITE" id="PS50166"/>
    </source>
</evidence>
<dbReference type="GO" id="GO:0031267">
    <property type="term" value="F:small GTPase binding"/>
    <property type="evidence" value="ECO:0007669"/>
    <property type="project" value="InterPro"/>
</dbReference>
<evidence type="ECO:0000313" key="9">
    <source>
        <dbReference type="EMBL" id="CAG9808920.1"/>
    </source>
</evidence>
<comment type="similarity">
    <text evidence="3">Belongs to the exportin family.</text>
</comment>
<evidence type="ECO:0000256" key="5">
    <source>
        <dbReference type="ARBA" id="ARBA00022490"/>
    </source>
</evidence>
<evidence type="ECO:0000256" key="6">
    <source>
        <dbReference type="ARBA" id="ARBA00022927"/>
    </source>
</evidence>
<name>A0A9N9S456_9DIPT</name>
<sequence>EVQQLELFCKQFYECTDPLIRAKAEKILFEFLEDPDALNKCQLLLDRGDSAYAQLLAATTLTKLVSRNVQGLSLQQRVDIRNYILNYLATRSLQTFVTQALIALLAKITKYGWFDSYKDEMIFRQIDQDVKEFLKGSVEHCMIGVKILSQLVSEMNQIADMDVNLSFTRHRKIACSFRDTQLFDIFLLSCELLARARDNSTSLNLIDETQQGLIMDLLQLAKNCLSFDFIGTSADESTDDMTTVQVPTNWRSALLEQDSLKLFFDLYQILPPRISSLALTCLVQITSIRRSIFSNNERIKFLNCLVAGAVEILKTSHGLSEPNNYHEFCRLLARLKSNYQLGELVVVDNYAEAIQLIAKFTVHSLQIWQFSPNSVHYLLSLWQRMVTSVPYVKAQEPHYLNTYTPEVVKAYITSRLDAVTAIVRENLDDPLDDLGMVVQQLEQLSTIERCEYEKTCALLFQLFDQTAAKYQEILSMPSPSSIELQIVNNQLTWLVYILGSCIGGRICSTATEEHDSLDGDLIIRVLQLMSVTDSRLPQGGFEKMEIAFMNFLEMVRKIYINEHTQKLKVYKRLAEVLGVGDESMMLLGMISRKIITNLKYWGNSELIIRKTLNLLNDLTLTYSLIRRLVKLDEIQFMLANHTSEYFSFLGAGNMTNSRCRSIFYTCLGRLLILDLNEDVASFETFMLPLTNAFDSIGQVMMNSIDPGEQVKSALIGLARDIRGLAYSFNQKAPYMMFFDWIYPTYSPILIRAVEIWAHDPSVTTPVLKFFGELVQNRSQRLVFDVSSPNGYLLFRETSKLICCYGNRVLNIDVPKDQIYQMRFKGISVCFLMLKAILCGNYVNLGVFKLYGDNAFDSVMSITAKLILSIPHKDLLEYPKLSTSYYILLECLAQDHIKFLSTLEPTVFLYILESISEGLNALDLMIISGCCVTLDNILSYIFKQKSIAFFKLKTAQAFPTKKMRQVLEPETNMFLEVTERHPEILQRILSTLLNVVIFEDCKNQWSMSRPLFVLILLYEDYFRQLRDNIIRSQPLDKQQQMTRLFEILMEGVERNLLTKSRDRFTQNLSIFRREINDSMKTANLNMNDMIVS</sequence>
<dbReference type="Gene3D" id="1.25.10.10">
    <property type="entry name" value="Leucine-rich Repeat Variant"/>
    <property type="match status" value="2"/>
</dbReference>
<dbReference type="InterPro" id="IPR016024">
    <property type="entry name" value="ARM-type_fold"/>
</dbReference>
<gene>
    <name evidence="9" type="ORF">CHIRRI_LOCUS11754</name>
</gene>
<dbReference type="FunFam" id="1.25.10.10:FF:000042">
    <property type="entry name" value="exportin-7 isoform X1"/>
    <property type="match status" value="1"/>
</dbReference>
<evidence type="ECO:0000256" key="1">
    <source>
        <dbReference type="ARBA" id="ARBA00004123"/>
    </source>
</evidence>
<feature type="non-terminal residue" evidence="9">
    <location>
        <position position="1091"/>
    </location>
</feature>
<dbReference type="PANTHER" id="PTHR12596">
    <property type="entry name" value="EXPORTIN 4,7-RELATED"/>
    <property type="match status" value="1"/>
</dbReference>
<protein>
    <recommendedName>
        <fullName evidence="8">Importin N-terminal domain-containing protein</fullName>
    </recommendedName>
</protein>
<keyword evidence="10" id="KW-1185">Reference proteome</keyword>
<dbReference type="GO" id="GO:0005643">
    <property type="term" value="C:nuclear pore"/>
    <property type="evidence" value="ECO:0007669"/>
    <property type="project" value="TreeGrafter"/>
</dbReference>
<dbReference type="Pfam" id="PF03810">
    <property type="entry name" value="IBN_N"/>
    <property type="match status" value="1"/>
</dbReference>
<dbReference type="OrthoDB" id="244158at2759"/>
<dbReference type="GO" id="GO:0005737">
    <property type="term" value="C:cytoplasm"/>
    <property type="evidence" value="ECO:0007669"/>
    <property type="project" value="UniProtKB-SubCell"/>
</dbReference>
<accession>A0A9N9S456</accession>
<reference evidence="9" key="1">
    <citation type="submission" date="2022-01" db="EMBL/GenBank/DDBJ databases">
        <authorList>
            <person name="King R."/>
        </authorList>
    </citation>
    <scope>NUCLEOTIDE SEQUENCE</scope>
</reference>
<comment type="subcellular location">
    <subcellularLocation>
        <location evidence="2">Cytoplasm</location>
    </subcellularLocation>
    <subcellularLocation>
        <location evidence="1">Nucleus</location>
    </subcellularLocation>
</comment>
<keyword evidence="7" id="KW-0539">Nucleus</keyword>
<evidence type="ECO:0000256" key="4">
    <source>
        <dbReference type="ARBA" id="ARBA00022448"/>
    </source>
</evidence>
<dbReference type="GO" id="GO:0005049">
    <property type="term" value="F:nuclear export signal receptor activity"/>
    <property type="evidence" value="ECO:0007669"/>
    <property type="project" value="InterPro"/>
</dbReference>
<proteinExistence type="inferred from homology"/>
<keyword evidence="5" id="KW-0963">Cytoplasm</keyword>
<dbReference type="InterPro" id="IPR044189">
    <property type="entry name" value="XPO4/7-like"/>
</dbReference>
<dbReference type="InterPro" id="IPR011989">
    <property type="entry name" value="ARM-like"/>
</dbReference>
<dbReference type="EMBL" id="OU895879">
    <property type="protein sequence ID" value="CAG9808920.1"/>
    <property type="molecule type" value="Genomic_DNA"/>
</dbReference>
<dbReference type="SUPFAM" id="SSF48371">
    <property type="entry name" value="ARM repeat"/>
    <property type="match status" value="1"/>
</dbReference>
<organism evidence="9 10">
    <name type="scientific">Chironomus riparius</name>
    <dbReference type="NCBI Taxonomy" id="315576"/>
    <lineage>
        <taxon>Eukaryota</taxon>
        <taxon>Metazoa</taxon>
        <taxon>Ecdysozoa</taxon>
        <taxon>Arthropoda</taxon>
        <taxon>Hexapoda</taxon>
        <taxon>Insecta</taxon>
        <taxon>Pterygota</taxon>
        <taxon>Neoptera</taxon>
        <taxon>Endopterygota</taxon>
        <taxon>Diptera</taxon>
        <taxon>Nematocera</taxon>
        <taxon>Chironomoidea</taxon>
        <taxon>Chironomidae</taxon>
        <taxon>Chironominae</taxon>
        <taxon>Chironomus</taxon>
    </lineage>
</organism>
<evidence type="ECO:0000313" key="10">
    <source>
        <dbReference type="Proteomes" id="UP001153620"/>
    </source>
</evidence>
<dbReference type="InterPro" id="IPR057947">
    <property type="entry name" value="TPR_XPO7/RBP17"/>
</dbReference>
<feature type="domain" description="Importin N-terminal" evidence="8">
    <location>
        <begin position="24"/>
        <end position="90"/>
    </location>
</feature>
<dbReference type="PANTHER" id="PTHR12596:SF2">
    <property type="entry name" value="EXPORTIN-7 ISOFORM X1"/>
    <property type="match status" value="1"/>
</dbReference>